<dbReference type="CDD" id="cd06442">
    <property type="entry name" value="DPM1_like"/>
    <property type="match status" value="1"/>
</dbReference>
<keyword evidence="6" id="KW-1185">Reference proteome</keyword>
<dbReference type="PANTHER" id="PTHR43398:SF1">
    <property type="entry name" value="DOLICHOL-PHOSPHATE MANNOSYLTRANSFERASE SUBUNIT 1"/>
    <property type="match status" value="1"/>
</dbReference>
<sequence>MGRTVSLHPWVIIPTYNEASNIVDLVGCVRDAVPLATVLVVDDNSPDGTADLVEKLGVTDELVRVLRRPTKEGLGAAYRAGFDAALGAGATAVVEIDADFSHDPKVIPELLDALDGGAGLAIGSRYVAGGSSEGLTTVRLLISRLGNLYAAVMLGLKVRDATAGFRAYDTEALRMIDLETVRADGYGFQVEMAHLVAKLGFPIREIPITFHDRRTGTSKMSAHIVVEAMLLCTVWGIARRVSWLQHGAREDRVIDGLERLVRRRS</sequence>
<dbReference type="InterPro" id="IPR029044">
    <property type="entry name" value="Nucleotide-diphossugar_trans"/>
</dbReference>
<comment type="similarity">
    <text evidence="1">Belongs to the glycosyltransferase 2 family.</text>
</comment>
<reference evidence="5 6" key="1">
    <citation type="submission" date="2024-07" db="EMBL/GenBank/DDBJ databases">
        <title>Draft Genome Sequence of Ferrimicrobium acidiphilum Strain YE2023, Isolated from a Pulp of Bioleach Reactor.</title>
        <authorList>
            <person name="Elkina Y.A."/>
            <person name="Bulaeva A.G."/>
            <person name="Beletsky A.V."/>
            <person name="Mardanov A.V."/>
        </authorList>
    </citation>
    <scope>NUCLEOTIDE SEQUENCE [LARGE SCALE GENOMIC DNA]</scope>
    <source>
        <strain evidence="5 6">YE2023</strain>
    </source>
</reference>
<dbReference type="SUPFAM" id="SSF53448">
    <property type="entry name" value="Nucleotide-diphospho-sugar transferases"/>
    <property type="match status" value="1"/>
</dbReference>
<dbReference type="Proteomes" id="UP001560267">
    <property type="component" value="Unassembled WGS sequence"/>
</dbReference>
<gene>
    <name evidence="5" type="ORF">AB6A68_00600</name>
</gene>
<evidence type="ECO:0000256" key="2">
    <source>
        <dbReference type="ARBA" id="ARBA00022676"/>
    </source>
</evidence>
<accession>A0ABV3XYG2</accession>
<evidence type="ECO:0000259" key="4">
    <source>
        <dbReference type="Pfam" id="PF00535"/>
    </source>
</evidence>
<protein>
    <submittedName>
        <fullName evidence="5">Polyprenol monophosphomannose synthase</fullName>
    </submittedName>
</protein>
<dbReference type="Pfam" id="PF00535">
    <property type="entry name" value="Glycos_transf_2"/>
    <property type="match status" value="1"/>
</dbReference>
<dbReference type="InterPro" id="IPR039528">
    <property type="entry name" value="DPM1-like"/>
</dbReference>
<dbReference type="EMBL" id="JBFSHR010000002">
    <property type="protein sequence ID" value="MEX6428344.1"/>
    <property type="molecule type" value="Genomic_DNA"/>
</dbReference>
<proteinExistence type="inferred from homology"/>
<feature type="domain" description="Glycosyltransferase 2-like" evidence="4">
    <location>
        <begin position="11"/>
        <end position="174"/>
    </location>
</feature>
<keyword evidence="2" id="KW-0328">Glycosyltransferase</keyword>
<organism evidence="5 6">
    <name type="scientific">Ferrimicrobium acidiphilum</name>
    <dbReference type="NCBI Taxonomy" id="121039"/>
    <lineage>
        <taxon>Bacteria</taxon>
        <taxon>Bacillati</taxon>
        <taxon>Actinomycetota</taxon>
        <taxon>Acidimicrobiia</taxon>
        <taxon>Acidimicrobiales</taxon>
        <taxon>Acidimicrobiaceae</taxon>
        <taxon>Ferrimicrobium</taxon>
    </lineage>
</organism>
<name>A0ABV3XYG2_9ACTN</name>
<dbReference type="InterPro" id="IPR001173">
    <property type="entry name" value="Glyco_trans_2-like"/>
</dbReference>
<dbReference type="Gene3D" id="3.90.550.10">
    <property type="entry name" value="Spore Coat Polysaccharide Biosynthesis Protein SpsA, Chain A"/>
    <property type="match status" value="1"/>
</dbReference>
<evidence type="ECO:0000313" key="5">
    <source>
        <dbReference type="EMBL" id="MEX6428344.1"/>
    </source>
</evidence>
<dbReference type="PANTHER" id="PTHR43398">
    <property type="entry name" value="DOLICHOL-PHOSPHATE MANNOSYLTRANSFERASE SUBUNIT 1"/>
    <property type="match status" value="1"/>
</dbReference>
<evidence type="ECO:0000256" key="3">
    <source>
        <dbReference type="ARBA" id="ARBA00022679"/>
    </source>
</evidence>
<evidence type="ECO:0000313" key="6">
    <source>
        <dbReference type="Proteomes" id="UP001560267"/>
    </source>
</evidence>
<keyword evidence="3" id="KW-0808">Transferase</keyword>
<comment type="caution">
    <text evidence="5">The sequence shown here is derived from an EMBL/GenBank/DDBJ whole genome shotgun (WGS) entry which is preliminary data.</text>
</comment>
<evidence type="ECO:0000256" key="1">
    <source>
        <dbReference type="ARBA" id="ARBA00006739"/>
    </source>
</evidence>